<evidence type="ECO:0000256" key="1">
    <source>
        <dbReference type="SAM" id="SignalP"/>
    </source>
</evidence>
<protein>
    <submittedName>
        <fullName evidence="2">Uncharacterized protein</fullName>
    </submittedName>
</protein>
<sequence>MISSIVAIAVIAGSAFSVSAQSISNQCQSTLAGVATSSDGSCLNAAGLVPLALTGNSTSLVTPINTWLTGFCSQSACTNQSLANVVKTVISGCSSDLASLGFNNDSTDSVVTEVQTYFPTVRQIACLKDTSANQLCVTEVLTGIQSTIGTLSINNLISLVPKLLSGSGSLDSTVPKNVTCSSCAKQAYNTLNSAFPNLVTSDDKSSIQSECGTSFTDGTQPSGISQTASGLSLAQNNSNSAMAPFAVKSTLASMVVLASGFIVFA</sequence>
<dbReference type="KEGG" id="hir:HETIRDRAFT_476506"/>
<reference evidence="2 3" key="1">
    <citation type="journal article" date="2012" name="New Phytol.">
        <title>Insight into trade-off between wood decay and parasitism from the genome of a fungal forest pathogen.</title>
        <authorList>
            <person name="Olson A."/>
            <person name="Aerts A."/>
            <person name="Asiegbu F."/>
            <person name="Belbahri L."/>
            <person name="Bouzid O."/>
            <person name="Broberg A."/>
            <person name="Canback B."/>
            <person name="Coutinho P.M."/>
            <person name="Cullen D."/>
            <person name="Dalman K."/>
            <person name="Deflorio G."/>
            <person name="van Diepen L.T."/>
            <person name="Dunand C."/>
            <person name="Duplessis S."/>
            <person name="Durling M."/>
            <person name="Gonthier P."/>
            <person name="Grimwood J."/>
            <person name="Fossdal C.G."/>
            <person name="Hansson D."/>
            <person name="Henrissat B."/>
            <person name="Hietala A."/>
            <person name="Himmelstrand K."/>
            <person name="Hoffmeister D."/>
            <person name="Hogberg N."/>
            <person name="James T.Y."/>
            <person name="Karlsson M."/>
            <person name="Kohler A."/>
            <person name="Kues U."/>
            <person name="Lee Y.H."/>
            <person name="Lin Y.C."/>
            <person name="Lind M."/>
            <person name="Lindquist E."/>
            <person name="Lombard V."/>
            <person name="Lucas S."/>
            <person name="Lunden K."/>
            <person name="Morin E."/>
            <person name="Murat C."/>
            <person name="Park J."/>
            <person name="Raffaello T."/>
            <person name="Rouze P."/>
            <person name="Salamov A."/>
            <person name="Schmutz J."/>
            <person name="Solheim H."/>
            <person name="Stahlberg J."/>
            <person name="Velez H."/>
            <person name="de Vries R.P."/>
            <person name="Wiebenga A."/>
            <person name="Woodward S."/>
            <person name="Yakovlev I."/>
            <person name="Garbelotto M."/>
            <person name="Martin F."/>
            <person name="Grigoriev I.V."/>
            <person name="Stenlid J."/>
        </authorList>
    </citation>
    <scope>NUCLEOTIDE SEQUENCE [LARGE SCALE GENOMIC DNA]</scope>
    <source>
        <strain evidence="2 3">TC 32-1</strain>
    </source>
</reference>
<dbReference type="eggNOG" id="ENOG502S9QB">
    <property type="taxonomic scope" value="Eukaryota"/>
</dbReference>
<dbReference type="HOGENOM" id="CLU_084277_0_0_1"/>
<accession>W4K4Z2</accession>
<dbReference type="EMBL" id="KI925459">
    <property type="protein sequence ID" value="ETW80804.1"/>
    <property type="molecule type" value="Genomic_DNA"/>
</dbReference>
<evidence type="ECO:0000313" key="2">
    <source>
        <dbReference type="EMBL" id="ETW80804.1"/>
    </source>
</evidence>
<dbReference type="RefSeq" id="XP_009547505.1">
    <property type="nucleotide sequence ID" value="XM_009549210.1"/>
</dbReference>
<dbReference type="InParanoid" id="W4K4Z2"/>
<dbReference type="PANTHER" id="PTHR34862:SF1">
    <property type="entry name" value="SPARK DOMAIN-CONTAINING PROTEIN"/>
    <property type="match status" value="1"/>
</dbReference>
<proteinExistence type="predicted"/>
<evidence type="ECO:0000313" key="3">
    <source>
        <dbReference type="Proteomes" id="UP000030671"/>
    </source>
</evidence>
<dbReference type="Proteomes" id="UP000030671">
    <property type="component" value="Unassembled WGS sequence"/>
</dbReference>
<gene>
    <name evidence="2" type="ORF">HETIRDRAFT_476506</name>
</gene>
<dbReference type="GeneID" id="20677694"/>
<keyword evidence="1" id="KW-0732">Signal</keyword>
<dbReference type="AlphaFoldDB" id="W4K4Z2"/>
<feature type="signal peptide" evidence="1">
    <location>
        <begin position="1"/>
        <end position="20"/>
    </location>
</feature>
<dbReference type="OrthoDB" id="2536450at2759"/>
<keyword evidence="3" id="KW-1185">Reference proteome</keyword>
<feature type="chain" id="PRO_5004845204" evidence="1">
    <location>
        <begin position="21"/>
        <end position="265"/>
    </location>
</feature>
<dbReference type="PANTHER" id="PTHR34862">
    <property type="entry name" value="SPARK DOMAIN-CONTAINING PROTEIN"/>
    <property type="match status" value="1"/>
</dbReference>
<name>W4K4Z2_HETIT</name>
<organism evidence="2 3">
    <name type="scientific">Heterobasidion irregulare (strain TC 32-1)</name>
    <dbReference type="NCBI Taxonomy" id="747525"/>
    <lineage>
        <taxon>Eukaryota</taxon>
        <taxon>Fungi</taxon>
        <taxon>Dikarya</taxon>
        <taxon>Basidiomycota</taxon>
        <taxon>Agaricomycotina</taxon>
        <taxon>Agaricomycetes</taxon>
        <taxon>Russulales</taxon>
        <taxon>Bondarzewiaceae</taxon>
        <taxon>Heterobasidion</taxon>
        <taxon>Heterobasidion annosum species complex</taxon>
    </lineage>
</organism>